<evidence type="ECO:0000313" key="3">
    <source>
        <dbReference type="Proteomes" id="UP000019804"/>
    </source>
</evidence>
<dbReference type="PANTHER" id="PTHR28043:SF1">
    <property type="entry name" value="INCREASED RECOMBINATION CENTERS PROTEIN 6"/>
    <property type="match status" value="1"/>
</dbReference>
<proteinExistence type="predicted"/>
<dbReference type="Gene3D" id="3.40.50.11960">
    <property type="match status" value="2"/>
</dbReference>
<dbReference type="Proteomes" id="UP000019804">
    <property type="component" value="Unassembled WGS sequence"/>
</dbReference>
<dbReference type="STRING" id="1388766.A0A017SSD7"/>
<accession>A0A017SSD7</accession>
<feature type="region of interest" description="Disordered" evidence="1">
    <location>
        <begin position="243"/>
        <end position="267"/>
    </location>
</feature>
<dbReference type="InterPro" id="IPR034627">
    <property type="entry name" value="Irc6"/>
</dbReference>
<dbReference type="OrthoDB" id="10261384at2759"/>
<protein>
    <recommendedName>
        <fullName evidence="4">Alpha and gamma adaptin binding protein p34-domain-containing protein</fullName>
    </recommendedName>
</protein>
<sequence>MTPSPPSSPEATATTLPNPASGTSTSKPQSKLVTSPRRLLILTPTSHSLTTIPPLLHTLTGVAVKDPPSATTTVAATTTESEDAPATTTFAGYTTHTPLTIENKYYKAEVPIWVDEIPTSSTDANTNIGTEAKTETEVKGTGAAQWKTEFSGAEARVVRDAIGGVVICLKNPRPHAIGGDTSEEGEREDVQALKDFLRCIGDVKKLIEGERSGDGDGDGEGAGIGFGEVLGLIILVEDRNKNKNTKSKKKGGSDIEDDGGLEETEEPFSISWWEEQLDDIGLMDFDIASWDPSAPDTDIRDKYGEYQGMRRIRQIIETHDWASDDQSADADADLGFDDDLEEQLLSFEKSSSGFNLEVNELEREMFGLRMAIERGGDDGEEFGDFEGDDDGDIKVESMEALMLRMQAIKDMSADLPESERKKFAAKAVRDIMKEM</sequence>
<evidence type="ECO:0000256" key="1">
    <source>
        <dbReference type="SAM" id="MobiDB-lite"/>
    </source>
</evidence>
<organism evidence="2 3">
    <name type="scientific">Aspergillus ruber (strain CBS 135680)</name>
    <dbReference type="NCBI Taxonomy" id="1388766"/>
    <lineage>
        <taxon>Eukaryota</taxon>
        <taxon>Fungi</taxon>
        <taxon>Dikarya</taxon>
        <taxon>Ascomycota</taxon>
        <taxon>Pezizomycotina</taxon>
        <taxon>Eurotiomycetes</taxon>
        <taxon>Eurotiomycetidae</taxon>
        <taxon>Eurotiales</taxon>
        <taxon>Aspergillaceae</taxon>
        <taxon>Aspergillus</taxon>
        <taxon>Aspergillus subgen. Aspergillus</taxon>
    </lineage>
</organism>
<dbReference type="Pfam" id="PF10199">
    <property type="entry name" value="Adaptin_binding"/>
    <property type="match status" value="1"/>
</dbReference>
<evidence type="ECO:0000313" key="2">
    <source>
        <dbReference type="EMBL" id="EYE99888.1"/>
    </source>
</evidence>
<keyword evidence="3" id="KW-1185">Reference proteome</keyword>
<feature type="compositionally biased region" description="Acidic residues" evidence="1">
    <location>
        <begin position="254"/>
        <end position="266"/>
    </location>
</feature>
<dbReference type="GeneID" id="63695814"/>
<feature type="region of interest" description="Disordered" evidence="1">
    <location>
        <begin position="1"/>
        <end position="35"/>
    </location>
</feature>
<dbReference type="GO" id="GO:0030674">
    <property type="term" value="F:protein-macromolecule adaptor activity"/>
    <property type="evidence" value="ECO:0007669"/>
    <property type="project" value="TreeGrafter"/>
</dbReference>
<dbReference type="HOGENOM" id="CLU_031716_1_1_1"/>
<feature type="compositionally biased region" description="Polar residues" evidence="1">
    <location>
        <begin position="16"/>
        <end position="33"/>
    </location>
</feature>
<dbReference type="AlphaFoldDB" id="A0A017SSD7"/>
<reference evidence="3" key="1">
    <citation type="journal article" date="2014" name="Nat. Commun.">
        <title>Genomic adaptations of the halophilic Dead Sea filamentous fungus Eurotium rubrum.</title>
        <authorList>
            <person name="Kis-Papo T."/>
            <person name="Weig A.R."/>
            <person name="Riley R."/>
            <person name="Persoh D."/>
            <person name="Salamov A."/>
            <person name="Sun H."/>
            <person name="Lipzen A."/>
            <person name="Wasser S.P."/>
            <person name="Rambold G."/>
            <person name="Grigoriev I.V."/>
            <person name="Nevo E."/>
        </authorList>
    </citation>
    <scope>NUCLEOTIDE SEQUENCE [LARGE SCALE GENOMIC DNA]</scope>
    <source>
        <strain evidence="3">CBS 135680</strain>
    </source>
</reference>
<dbReference type="EMBL" id="KK088411">
    <property type="protein sequence ID" value="EYE99888.1"/>
    <property type="molecule type" value="Genomic_DNA"/>
</dbReference>
<evidence type="ECO:0008006" key="4">
    <source>
        <dbReference type="Google" id="ProtNLM"/>
    </source>
</evidence>
<dbReference type="PANTHER" id="PTHR28043">
    <property type="entry name" value="INCREASED RECOMBINATION CENTERS PROTEIN 6"/>
    <property type="match status" value="1"/>
</dbReference>
<dbReference type="RefSeq" id="XP_040643576.1">
    <property type="nucleotide sequence ID" value="XM_040780690.1"/>
</dbReference>
<name>A0A017SSD7_ASPRC</name>
<gene>
    <name evidence="2" type="ORF">EURHEDRAFT_407892</name>
</gene>
<dbReference type="GO" id="GO:0016192">
    <property type="term" value="P:vesicle-mediated transport"/>
    <property type="evidence" value="ECO:0007669"/>
    <property type="project" value="InterPro"/>
</dbReference>